<proteinExistence type="predicted"/>
<evidence type="ECO:0000256" key="1">
    <source>
        <dbReference type="SAM" id="MobiDB-lite"/>
    </source>
</evidence>
<evidence type="ECO:0000313" key="3">
    <source>
        <dbReference type="EMBL" id="MBB3045156.1"/>
    </source>
</evidence>
<name>A0A7W4W0D3_9ACTN</name>
<dbReference type="Gene3D" id="3.40.50.80">
    <property type="entry name" value="Nucleotide-binding domain of ferredoxin-NADP reductase (FNR) module"/>
    <property type="match status" value="1"/>
</dbReference>
<dbReference type="InterPro" id="IPR007037">
    <property type="entry name" value="SIP_rossman_dom"/>
</dbReference>
<dbReference type="PROSITE" id="PS51384">
    <property type="entry name" value="FAD_FR"/>
    <property type="match status" value="1"/>
</dbReference>
<dbReference type="PANTHER" id="PTHR30157">
    <property type="entry name" value="FERRIC REDUCTASE, NADPH-DEPENDENT"/>
    <property type="match status" value="1"/>
</dbReference>
<dbReference type="Proteomes" id="UP000589626">
    <property type="component" value="Unassembled WGS sequence"/>
</dbReference>
<dbReference type="Gene3D" id="2.40.30.10">
    <property type="entry name" value="Translation factors"/>
    <property type="match status" value="1"/>
</dbReference>
<evidence type="ECO:0000259" key="2">
    <source>
        <dbReference type="PROSITE" id="PS51384"/>
    </source>
</evidence>
<feature type="region of interest" description="Disordered" evidence="1">
    <location>
        <begin position="1"/>
        <end position="23"/>
    </location>
</feature>
<dbReference type="InterPro" id="IPR039261">
    <property type="entry name" value="FNR_nucleotide-bd"/>
</dbReference>
<dbReference type="EMBL" id="JACHWR010000005">
    <property type="protein sequence ID" value="MBB3045156.1"/>
    <property type="molecule type" value="Genomic_DNA"/>
</dbReference>
<accession>A0A7W4W0D3</accession>
<reference evidence="3 4" key="1">
    <citation type="submission" date="2020-08" db="EMBL/GenBank/DDBJ databases">
        <title>Sequencing the genomes of 1000 actinobacteria strains.</title>
        <authorList>
            <person name="Klenk H.-P."/>
        </authorList>
    </citation>
    <scope>NUCLEOTIDE SEQUENCE [LARGE SCALE GENOMIC DNA]</scope>
    <source>
        <strain evidence="3 4">DSM 105498</strain>
    </source>
</reference>
<dbReference type="Pfam" id="PF04954">
    <property type="entry name" value="SIP"/>
    <property type="match status" value="1"/>
</dbReference>
<keyword evidence="4" id="KW-1185">Reference proteome</keyword>
<protein>
    <submittedName>
        <fullName evidence="3">NADPH-dependent ferric siderophore reductase</fullName>
    </submittedName>
</protein>
<dbReference type="InterPro" id="IPR013113">
    <property type="entry name" value="SIP_FAD-bd"/>
</dbReference>
<gene>
    <name evidence="3" type="ORF">FHU40_005009</name>
</gene>
<dbReference type="CDD" id="cd06193">
    <property type="entry name" value="siderophore_interacting"/>
    <property type="match status" value="1"/>
</dbReference>
<dbReference type="Pfam" id="PF08021">
    <property type="entry name" value="FAD_binding_9"/>
    <property type="match status" value="1"/>
</dbReference>
<dbReference type="RefSeq" id="WP_183595162.1">
    <property type="nucleotide sequence ID" value="NZ_JACHWR010000005.1"/>
</dbReference>
<feature type="compositionally biased region" description="Basic and acidic residues" evidence="1">
    <location>
        <begin position="1"/>
        <end position="18"/>
    </location>
</feature>
<dbReference type="SUPFAM" id="SSF63380">
    <property type="entry name" value="Riboflavin synthase domain-like"/>
    <property type="match status" value="1"/>
</dbReference>
<comment type="caution">
    <text evidence="3">The sequence shown here is derived from an EMBL/GenBank/DDBJ whole genome shotgun (WGS) entry which is preliminary data.</text>
</comment>
<organism evidence="3 4">
    <name type="scientific">Nocardioides soli</name>
    <dbReference type="NCBI Taxonomy" id="1036020"/>
    <lineage>
        <taxon>Bacteria</taxon>
        <taxon>Bacillati</taxon>
        <taxon>Actinomycetota</taxon>
        <taxon>Actinomycetes</taxon>
        <taxon>Propionibacteriales</taxon>
        <taxon>Nocardioidaceae</taxon>
        <taxon>Nocardioides</taxon>
    </lineage>
</organism>
<dbReference type="InterPro" id="IPR017938">
    <property type="entry name" value="Riboflavin_synthase-like_b-brl"/>
</dbReference>
<feature type="domain" description="FAD-binding FR-type" evidence="2">
    <location>
        <begin position="42"/>
        <end position="164"/>
    </location>
</feature>
<dbReference type="InterPro" id="IPR017927">
    <property type="entry name" value="FAD-bd_FR_type"/>
</dbReference>
<dbReference type="GO" id="GO:0016491">
    <property type="term" value="F:oxidoreductase activity"/>
    <property type="evidence" value="ECO:0007669"/>
    <property type="project" value="InterPro"/>
</dbReference>
<evidence type="ECO:0000313" key="4">
    <source>
        <dbReference type="Proteomes" id="UP000589626"/>
    </source>
</evidence>
<dbReference type="AlphaFoldDB" id="A0A7W4W0D3"/>
<dbReference type="InterPro" id="IPR039374">
    <property type="entry name" value="SIP_fam"/>
</dbReference>
<sequence>MTDADHEHDHEHEDDFTRADPGPRVAAFHADGHGVKRIGYPILVTRGTVVRRTELNPSMLRLTVGGPEFAGFHSHQADDHVKIVFPFPDGSRNDPVVNDRSELDWPRPYPPARKYTVRRYDPDACEVDLDVVVHSGGVASEWARTAAVGDPVVVAGPPGAKAFAHNYDHYVLAVDPTGLPALARWLAESPADVSADVVIDHDHDHERDYPLASRDGVSITWLDRSGGSRLAEHVQALARADGRTFVFAAGEAGDIKPLRRWAREQGLDSLVTGYWKRGVADLQE</sequence>
<dbReference type="PANTHER" id="PTHR30157:SF0">
    <property type="entry name" value="NADPH-DEPENDENT FERRIC-CHELATE REDUCTASE"/>
    <property type="match status" value="1"/>
</dbReference>